<dbReference type="InterPro" id="IPR007863">
    <property type="entry name" value="Peptidase_M16_C"/>
</dbReference>
<evidence type="ECO:0000313" key="2">
    <source>
        <dbReference type="EMBL" id="MCC2231705.1"/>
    </source>
</evidence>
<dbReference type="Pfam" id="PF08367">
    <property type="entry name" value="M16C_assoc"/>
    <property type="match status" value="1"/>
</dbReference>
<dbReference type="GO" id="GO:0046872">
    <property type="term" value="F:metal ion binding"/>
    <property type="evidence" value="ECO:0007669"/>
    <property type="project" value="InterPro"/>
</dbReference>
<sequence>MRIPDAYELVNKKFIPEMNSDCFVLRHKKTGARIFLVSNDDRNKVFTIAFRTPVSDSTGVPHILEHSVLCGSDRFPMKDPFIELEKSSLQTYLNAMTFSDKTIYPVASCNEKDFRNLMEVYMDAVLHPMIYHEEKIFRQEGWHYELESPEDPLTINGVVYNEMKGAFSSPDEILGRYCQASLFPDITYRNESGGDPADIPSLTYENFLNFHRTYYHPSNSYIYLYGDMDMEERLQWMDEEYLSHYDRITVDSEIPLQPAFDAPREFVKEYPLPEGDSEDGKFWFARQWVVGENTDPVLRTAFQVLEYALLGFQGAPLKQALLDAGIGGDVMGGYQNYQRQPYFDVVVKDTDANRKADFIRVVDDTLKKAAEEGIGERALLAALNSMEFQVRECDTGSTPKGLIYGIECFDSWLYDADPLMHLEYEETFAFLRKNLNTGYFEDLIRTYLIGNPHSTLVMLAPKAGLAERTDAALAERLAAYKASLSKEEIDRLVQQTQELVDYQETPSPKALMDRLPRLTRDDIEKNVKYRECVKKEIAGIPVYHSRVDTNRITYLRLLFDVSDMKEEELPLFGVLTSVMCMMDTEKYTYQELSQEVNIYTGGIAVQPTIYGDAEDEDSFRLTFEIFTKTMPEQLAKGLEFMKEILTKTCYQDQKRLRDLIGQIRSRTGMRMENNGHSTAFLRAGSYLSQACAYRDQIIGIGFCRYVEELSRNLEARGEELSRKLAEMAAKYLQPERMYINVIGGDEEYEDLAKTLPEYFHGKEGEHSLPAAVPAASFRPENRNEGFKTAGSVQYVAVRGNFRRAGLPYTGALQVLRGLLADEYLWNQIRVRGGAYGCMCHFSRTGDAGFVSYRDPHLKRTLEVYEQAADYLEHLELDEQALTGLIISTIGSVDHPRGAYDEGRMAFSALMTGVTDEMRQKSREEIIDCTVEDLWALAAHVRAVVDSHAICVVGNAGKIEESRDVFLSTENLLQ</sequence>
<name>A0AAE3EC07_9FIRM</name>
<dbReference type="Proteomes" id="UP001198182">
    <property type="component" value="Unassembled WGS sequence"/>
</dbReference>
<reference evidence="2" key="1">
    <citation type="submission" date="2021-10" db="EMBL/GenBank/DDBJ databases">
        <title>Anaerobic single-cell dispensing facilitates the cultivation of human gut bacteria.</title>
        <authorList>
            <person name="Afrizal A."/>
        </authorList>
    </citation>
    <scope>NUCLEOTIDE SEQUENCE</scope>
    <source>
        <strain evidence="2">CLA-AA-H215</strain>
    </source>
</reference>
<dbReference type="Pfam" id="PF05193">
    <property type="entry name" value="Peptidase_M16_C"/>
    <property type="match status" value="1"/>
</dbReference>
<dbReference type="Pfam" id="PF22516">
    <property type="entry name" value="PreP_C"/>
    <property type="match status" value="1"/>
</dbReference>
<dbReference type="PANTHER" id="PTHR43016:SF13">
    <property type="entry name" value="PRESEQUENCE PROTEASE, MITOCHONDRIAL"/>
    <property type="match status" value="1"/>
</dbReference>
<dbReference type="InterPro" id="IPR055130">
    <property type="entry name" value="PreP_C"/>
</dbReference>
<dbReference type="PANTHER" id="PTHR43016">
    <property type="entry name" value="PRESEQUENCE PROTEASE"/>
    <property type="match status" value="1"/>
</dbReference>
<dbReference type="GO" id="GO:0016485">
    <property type="term" value="P:protein processing"/>
    <property type="evidence" value="ECO:0007669"/>
    <property type="project" value="TreeGrafter"/>
</dbReference>
<feature type="domain" description="Peptidase M16C associated" evidence="1">
    <location>
        <begin position="459"/>
        <end position="709"/>
    </location>
</feature>
<dbReference type="GO" id="GO:0004222">
    <property type="term" value="F:metalloendopeptidase activity"/>
    <property type="evidence" value="ECO:0007669"/>
    <property type="project" value="TreeGrafter"/>
</dbReference>
<accession>A0AAE3EC07</accession>
<evidence type="ECO:0000313" key="3">
    <source>
        <dbReference type="Proteomes" id="UP001198182"/>
    </source>
</evidence>
<dbReference type="InterPro" id="IPR011249">
    <property type="entry name" value="Metalloenz_LuxS/M16"/>
</dbReference>
<dbReference type="SUPFAM" id="SSF63411">
    <property type="entry name" value="LuxS/MPP-like metallohydrolase"/>
    <property type="match status" value="4"/>
</dbReference>
<gene>
    <name evidence="2" type="ORF">LKD81_11970</name>
</gene>
<dbReference type="InterPro" id="IPR013578">
    <property type="entry name" value="Peptidase_M16C_assoc"/>
</dbReference>
<dbReference type="RefSeq" id="WP_349199229.1">
    <property type="nucleotide sequence ID" value="NZ_JBBNHI010000113.1"/>
</dbReference>
<dbReference type="SMART" id="SM01264">
    <property type="entry name" value="M16C_associated"/>
    <property type="match status" value="1"/>
</dbReference>
<proteinExistence type="predicted"/>
<dbReference type="FunFam" id="3.30.830.10:FF:000034">
    <property type="entry name" value="presequence protease 1, chloroplastic/mitochondrial"/>
    <property type="match status" value="1"/>
</dbReference>
<keyword evidence="3" id="KW-1185">Reference proteome</keyword>
<dbReference type="EMBL" id="JAJEQR010000036">
    <property type="protein sequence ID" value="MCC2231705.1"/>
    <property type="molecule type" value="Genomic_DNA"/>
</dbReference>
<organism evidence="2 3">
    <name type="scientific">Hominifimenecus microfluidus</name>
    <dbReference type="NCBI Taxonomy" id="2885348"/>
    <lineage>
        <taxon>Bacteria</taxon>
        <taxon>Bacillati</taxon>
        <taxon>Bacillota</taxon>
        <taxon>Clostridia</taxon>
        <taxon>Lachnospirales</taxon>
        <taxon>Lachnospiraceae</taxon>
        <taxon>Hominifimenecus</taxon>
    </lineage>
</organism>
<dbReference type="Gene3D" id="3.30.830.10">
    <property type="entry name" value="Metalloenzyme, LuxS/M16 peptidase-like"/>
    <property type="match status" value="4"/>
</dbReference>
<comment type="caution">
    <text evidence="2">The sequence shown here is derived from an EMBL/GenBank/DDBJ whole genome shotgun (WGS) entry which is preliminary data.</text>
</comment>
<evidence type="ECO:0000259" key="1">
    <source>
        <dbReference type="SMART" id="SM01264"/>
    </source>
</evidence>
<dbReference type="AlphaFoldDB" id="A0AAE3EC07"/>
<protein>
    <submittedName>
        <fullName evidence="2">Insulinase family protein</fullName>
    </submittedName>
</protein>